<dbReference type="GeneID" id="45027558"/>
<dbReference type="GO" id="GO:0030254">
    <property type="term" value="P:protein secretion by the type III secretion system"/>
    <property type="evidence" value="ECO:0007669"/>
    <property type="project" value="InterPro"/>
</dbReference>
<gene>
    <name evidence="2" type="primary">vscI</name>
    <name evidence="1" type="ORF">AL468_01575</name>
    <name evidence="3" type="ORF">CYQ91_19710</name>
    <name evidence="2" type="ORF">JOS67_07020</name>
</gene>
<dbReference type="EMBL" id="CP014134">
    <property type="protein sequence ID" value="AVH25977.1"/>
    <property type="molecule type" value="Genomic_DNA"/>
</dbReference>
<sequence length="114" mass="12772">MINTQYTEVMQTNIDKLQDAQVEDGLSERFEQAMSVPEANNGLEGGLLENISELKNTIDNAKSNLQDNMKMVGDDPAQLLQMQWALTRITFQEELIAKTVGKTTQNVETLLKAQ</sequence>
<reference evidence="2 6" key="5">
    <citation type="submission" date="2021-01" db="EMBL/GenBank/DDBJ databases">
        <title>Characterization of a novel blaVMB-2- harboring plasmid in Vibrio diabolicus.</title>
        <authorList>
            <person name="Liu M."/>
        </authorList>
    </citation>
    <scope>NUCLEOTIDE SEQUENCE [LARGE SCALE GENOMIC DNA]</scope>
    <source>
        <strain evidence="2 6">SLV18</strain>
    </source>
</reference>
<dbReference type="EMBL" id="CP069195">
    <property type="protein sequence ID" value="QRG84048.1"/>
    <property type="molecule type" value="Genomic_DNA"/>
</dbReference>
<evidence type="ECO:0000313" key="2">
    <source>
        <dbReference type="EMBL" id="QRG84048.1"/>
    </source>
</evidence>
<reference evidence="1" key="1">
    <citation type="submission" date="2017-12" db="EMBL/GenBank/DDBJ databases">
        <title>FDA dAtabase for Regulatory Grade micrObial Sequences (FDA-ARGOS): Supporting development and validation of Infectious Disease Dx tests.</title>
        <authorList>
            <person name="Hoffmann M."/>
            <person name="Allard M."/>
            <person name="Evans P."/>
            <person name="Brown E."/>
            <person name="Tallon L."/>
            <person name="Sadzewicz L."/>
            <person name="Sengamalay N."/>
            <person name="Ott S."/>
            <person name="Godinez A."/>
            <person name="Nagaraj S."/>
            <person name="Vavikolanu K."/>
            <person name="Aluvathingal J."/>
            <person name="Nadendla S."/>
            <person name="Sichtig H."/>
        </authorList>
    </citation>
    <scope>NUCLEOTIDE SEQUENCE</scope>
    <source>
        <strain evidence="1">LMG 3418</strain>
    </source>
</reference>
<dbReference type="AlphaFoldDB" id="A0A0T7EXZ3"/>
<dbReference type="Proteomes" id="UP000283878">
    <property type="component" value="Unassembled WGS sequence"/>
</dbReference>
<dbReference type="GeneID" id="57840575"/>
<dbReference type="Pfam" id="PF17001">
    <property type="entry name" value="T3SS_basalb_I"/>
    <property type="match status" value="1"/>
</dbReference>
<name>A0A0T7EXZ3_9VIBR</name>
<dbReference type="Proteomes" id="UP000596337">
    <property type="component" value="Chromosome 1"/>
</dbReference>
<reference evidence="4" key="2">
    <citation type="submission" date="2017-12" db="EMBL/GenBank/DDBJ databases">
        <title>FDA dAtabase for Regulatory Grade micrObial Sequences (FDA-ARGOS): Supporting development and validation of Infectious Disease Dx tests.</title>
        <authorList>
            <person name="Hoffmann M."/>
            <person name="Allard M."/>
            <person name="Evans P."/>
            <person name="Brown E."/>
            <person name="Tallon L.J."/>
            <person name="Sadzewicz L."/>
            <person name="Sengamalay N."/>
            <person name="Ott S."/>
            <person name="Godinez A."/>
            <person name="Nagaraj S."/>
            <person name="Vavikolanu K."/>
            <person name="Aluvathingal J."/>
            <person name="Nadendla S."/>
            <person name="Hobson J."/>
            <person name="Sichtig H."/>
        </authorList>
    </citation>
    <scope>NUCLEOTIDE SEQUENCE [LARGE SCALE GENOMIC DNA]</scope>
    <source>
        <strain evidence="4">LMG 3418</strain>
    </source>
</reference>
<keyword evidence="4" id="KW-1185">Reference proteome</keyword>
<evidence type="ECO:0000313" key="1">
    <source>
        <dbReference type="EMBL" id="AVH25977.1"/>
    </source>
</evidence>
<reference evidence="3" key="3">
    <citation type="submission" date="2017-12" db="EMBL/GenBank/DDBJ databases">
        <authorList>
            <person name="Pipes S.E."/>
            <person name="Lovell C.R."/>
        </authorList>
    </citation>
    <scope>NUCLEOTIDE SEQUENCE</scope>
    <source>
        <strain evidence="3">JBS-8-11-1</strain>
    </source>
</reference>
<reference evidence="3 5" key="4">
    <citation type="journal article" date="2018" name="AMB Express">
        <title>Occurrence and significance of pathogenicity and fitness islands in environmental vibrios.</title>
        <authorList>
            <person name="Klein S."/>
            <person name="Pipes S."/>
            <person name="Lovell C.R."/>
        </authorList>
    </citation>
    <scope>NUCLEOTIDE SEQUENCE [LARGE SCALE GENOMIC DNA]</scope>
    <source>
        <strain evidence="3 5">JBS-8-11-1</strain>
    </source>
</reference>
<evidence type="ECO:0000313" key="4">
    <source>
        <dbReference type="Proteomes" id="UP000237665"/>
    </source>
</evidence>
<proteinExistence type="predicted"/>
<evidence type="ECO:0000313" key="3">
    <source>
        <dbReference type="EMBL" id="RPB35682.1"/>
    </source>
</evidence>
<dbReference type="InterPro" id="IPR012670">
    <property type="entry name" value="T3SS_YscI/HrpB"/>
</dbReference>
<dbReference type="EMBL" id="PKPZ01000020">
    <property type="protein sequence ID" value="RPB35682.1"/>
    <property type="molecule type" value="Genomic_DNA"/>
</dbReference>
<organism evidence="2 6">
    <name type="scientific">Vibrio diabolicus</name>
    <dbReference type="NCBI Taxonomy" id="50719"/>
    <lineage>
        <taxon>Bacteria</taxon>
        <taxon>Pseudomonadati</taxon>
        <taxon>Pseudomonadota</taxon>
        <taxon>Gammaproteobacteria</taxon>
        <taxon>Vibrionales</taxon>
        <taxon>Vibrionaceae</taxon>
        <taxon>Vibrio</taxon>
        <taxon>Vibrio diabolicus subgroup</taxon>
    </lineage>
</organism>
<dbReference type="Proteomes" id="UP000237665">
    <property type="component" value="Chromosome 1"/>
</dbReference>
<accession>A0A0T7EXZ3</accession>
<dbReference type="RefSeq" id="WP_005377202.1">
    <property type="nucleotide sequence ID" value="NZ_CAJDZE010000016.1"/>
</dbReference>
<protein>
    <submittedName>
        <fullName evidence="1">EscI/YscI/HrpB family type III secretion system inner rod protein</fullName>
    </submittedName>
    <submittedName>
        <fullName evidence="2">SctI family type III secretion system inner rod subunit VscI</fullName>
    </submittedName>
</protein>
<evidence type="ECO:0000313" key="6">
    <source>
        <dbReference type="Proteomes" id="UP000596337"/>
    </source>
</evidence>
<evidence type="ECO:0000313" key="5">
    <source>
        <dbReference type="Proteomes" id="UP000283878"/>
    </source>
</evidence>
<dbReference type="NCBIfam" id="TIGR02497">
    <property type="entry name" value="yscI_hrpB_dom"/>
    <property type="match status" value="1"/>
</dbReference>